<organism evidence="1 2">
    <name type="scientific">Caenorhabditis briggsae</name>
    <dbReference type="NCBI Taxonomy" id="6238"/>
    <lineage>
        <taxon>Eukaryota</taxon>
        <taxon>Metazoa</taxon>
        <taxon>Ecdysozoa</taxon>
        <taxon>Nematoda</taxon>
        <taxon>Chromadorea</taxon>
        <taxon>Rhabditida</taxon>
        <taxon>Rhabditina</taxon>
        <taxon>Rhabditomorpha</taxon>
        <taxon>Rhabditoidea</taxon>
        <taxon>Rhabditidae</taxon>
        <taxon>Peloderinae</taxon>
        <taxon>Caenorhabditis</taxon>
    </lineage>
</organism>
<accession>A0AAE9FCY0</accession>
<keyword evidence="2" id="KW-1185">Reference proteome</keyword>
<proteinExistence type="predicted"/>
<sequence length="70" mass="8159">MYVYLHTAPSSLPQQEYLLSQAIMIELLKSTWLLLGSYEAALNDLTSSKTLRSYEAIWEIMWEILNIIHL</sequence>
<dbReference type="AlphaFoldDB" id="A0AAE9FCY0"/>
<gene>
    <name evidence="1" type="ORF">L5515_016959</name>
</gene>
<evidence type="ECO:0000313" key="2">
    <source>
        <dbReference type="Proteomes" id="UP000829354"/>
    </source>
</evidence>
<dbReference type="EMBL" id="CP092625">
    <property type="protein sequence ID" value="UMM40265.1"/>
    <property type="molecule type" value="Genomic_DNA"/>
</dbReference>
<reference evidence="1 2" key="1">
    <citation type="submission" date="2022-04" db="EMBL/GenBank/DDBJ databases">
        <title>Chromosome-level reference genomes for two strains of Caenorhabditis briggsae: an improved platform for comparative genomics.</title>
        <authorList>
            <person name="Stevens L."/>
            <person name="Andersen E."/>
        </authorList>
    </citation>
    <scope>NUCLEOTIDE SEQUENCE [LARGE SCALE GENOMIC DNA]</scope>
    <source>
        <strain evidence="1">VX34</strain>
        <tissue evidence="1">Whole-organism</tissue>
    </source>
</reference>
<dbReference type="Proteomes" id="UP000829354">
    <property type="component" value="Chromosome X"/>
</dbReference>
<name>A0AAE9FCY0_CAEBR</name>
<protein>
    <submittedName>
        <fullName evidence="1">Uncharacterized protein</fullName>
    </submittedName>
</protein>
<evidence type="ECO:0000313" key="1">
    <source>
        <dbReference type="EMBL" id="UMM40265.1"/>
    </source>
</evidence>